<proteinExistence type="predicted"/>
<reference evidence="1" key="1">
    <citation type="submission" date="2016-03" db="EMBL/GenBank/DDBJ databases">
        <title>The evolution of Pseudomonas syringe pv. actinidiae in New Zealand.</title>
        <authorList>
            <person name="Butler M.I."/>
            <person name="Taiaroa G."/>
            <person name="Stockwell P."/>
            <person name="Lamont I."/>
            <person name="Poulter R."/>
        </authorList>
    </citation>
    <scope>NUCLEOTIDE SEQUENCE</scope>
    <source>
        <strain evidence="1">SR198</strain>
        <plasmid evidence="1">pMG2_SR198</plasmid>
    </source>
</reference>
<protein>
    <submittedName>
        <fullName evidence="1">Uncharacterized protein</fullName>
    </submittedName>
</protein>
<geneLocation type="plasmid" evidence="1">
    <name>pMG2_SR198</name>
</geneLocation>
<name>A0A286JZV1_PSESF</name>
<evidence type="ECO:0000313" key="1">
    <source>
        <dbReference type="EMBL" id="AMW88325.1"/>
    </source>
</evidence>
<dbReference type="AlphaFoldDB" id="A0A286JZV1"/>
<organism evidence="1">
    <name type="scientific">Pseudomonas syringae pv. actinidiae</name>
    <dbReference type="NCBI Taxonomy" id="103796"/>
    <lineage>
        <taxon>Bacteria</taxon>
        <taxon>Pseudomonadati</taxon>
        <taxon>Pseudomonadota</taxon>
        <taxon>Gammaproteobacteria</taxon>
        <taxon>Pseudomonadales</taxon>
        <taxon>Pseudomonadaceae</taxon>
        <taxon>Pseudomonas</taxon>
        <taxon>Pseudomonas syringae</taxon>
    </lineage>
</organism>
<dbReference type="EMBL" id="KU950310">
    <property type="protein sequence ID" value="AMW88325.1"/>
    <property type="molecule type" value="Genomic_DNA"/>
</dbReference>
<accession>A0A286JZV1</accession>
<keyword evidence="1" id="KW-0614">Plasmid</keyword>
<sequence>MCKRRPEPFAHIWAARIMATLPSILGSTPDSAAPVAQRAGVDGGI</sequence>